<dbReference type="RefSeq" id="WP_027260723.1">
    <property type="nucleotide sequence ID" value="NZ_FPAW01000069.1"/>
</dbReference>
<proteinExistence type="predicted"/>
<protein>
    <submittedName>
        <fullName evidence="1">Uncharacterized protein</fullName>
    </submittedName>
</protein>
<dbReference type="Proteomes" id="UP000182466">
    <property type="component" value="Unassembled WGS sequence"/>
</dbReference>
<name>A0A1I7ECQ7_9RHOB</name>
<sequence length="74" mass="8977">MSLIDITGTPILPRLAYLRSVFALARWKPEVKEDSKKRSRERLDFMLEMMKSHPEHFQSEQDFQNMMHFYPSRF</sequence>
<dbReference type="STRING" id="999627.SAMN05216236_1692"/>
<dbReference type="AlphaFoldDB" id="A0A1I7ECQ7"/>
<accession>A0A1I7ECQ7</accession>
<dbReference type="OrthoDB" id="7728412at2"/>
<reference evidence="1 2" key="1">
    <citation type="submission" date="2016-10" db="EMBL/GenBank/DDBJ databases">
        <authorList>
            <person name="de Groot N.N."/>
        </authorList>
    </citation>
    <scope>NUCLEOTIDE SEQUENCE [LARGE SCALE GENOMIC DNA]</scope>
    <source>
        <strain evidence="1 2">CGMCC 1.10959</strain>
    </source>
</reference>
<evidence type="ECO:0000313" key="1">
    <source>
        <dbReference type="EMBL" id="SFU21746.1"/>
    </source>
</evidence>
<keyword evidence="2" id="KW-1185">Reference proteome</keyword>
<evidence type="ECO:0000313" key="2">
    <source>
        <dbReference type="Proteomes" id="UP000182466"/>
    </source>
</evidence>
<dbReference type="EMBL" id="FPAW01000069">
    <property type="protein sequence ID" value="SFU21746.1"/>
    <property type="molecule type" value="Genomic_DNA"/>
</dbReference>
<organism evidence="1 2">
    <name type="scientific">Sedimentitalea nanhaiensis</name>
    <dbReference type="NCBI Taxonomy" id="999627"/>
    <lineage>
        <taxon>Bacteria</taxon>
        <taxon>Pseudomonadati</taxon>
        <taxon>Pseudomonadota</taxon>
        <taxon>Alphaproteobacteria</taxon>
        <taxon>Rhodobacterales</taxon>
        <taxon>Paracoccaceae</taxon>
        <taxon>Sedimentitalea</taxon>
    </lineage>
</organism>
<gene>
    <name evidence="1" type="ORF">SAMN05216236_1692</name>
</gene>